<dbReference type="AlphaFoldDB" id="A0A1H8Z2J4"/>
<feature type="domain" description="Lipoprotein LPP20-like" evidence="2">
    <location>
        <begin position="54"/>
        <end position="132"/>
    </location>
</feature>
<protein>
    <recommendedName>
        <fullName evidence="2">Lipoprotein LPP20-like domain-containing protein</fullName>
    </recommendedName>
</protein>
<evidence type="ECO:0000313" key="4">
    <source>
        <dbReference type="Proteomes" id="UP000199496"/>
    </source>
</evidence>
<proteinExistence type="predicted"/>
<dbReference type="RefSeq" id="WP_090202504.1">
    <property type="nucleotide sequence ID" value="NZ_FOFO01000001.1"/>
</dbReference>
<dbReference type="InterPro" id="IPR024952">
    <property type="entry name" value="LPP20-like_dom"/>
</dbReference>
<evidence type="ECO:0000256" key="1">
    <source>
        <dbReference type="SAM" id="SignalP"/>
    </source>
</evidence>
<dbReference type="OrthoDB" id="7348506at2"/>
<evidence type="ECO:0000259" key="2">
    <source>
        <dbReference type="Pfam" id="PF02169"/>
    </source>
</evidence>
<feature type="chain" id="PRO_5011783676" description="Lipoprotein LPP20-like domain-containing protein" evidence="1">
    <location>
        <begin position="23"/>
        <end position="220"/>
    </location>
</feature>
<accession>A0A1H8Z2J4</accession>
<feature type="signal peptide" evidence="1">
    <location>
        <begin position="1"/>
        <end position="22"/>
    </location>
</feature>
<reference evidence="3 4" key="1">
    <citation type="submission" date="2016-10" db="EMBL/GenBank/DDBJ databases">
        <authorList>
            <person name="de Groot N.N."/>
        </authorList>
    </citation>
    <scope>NUCLEOTIDE SEQUENCE [LARGE SCALE GENOMIC DNA]</scope>
    <source>
        <strain evidence="3 4">B7-7</strain>
    </source>
</reference>
<dbReference type="Pfam" id="PF02169">
    <property type="entry name" value="LPP20"/>
    <property type="match status" value="1"/>
</dbReference>
<dbReference type="STRING" id="867345.SAMN05421693_101145"/>
<organism evidence="3 4">
    <name type="scientific">Ectothiorhodospira magna</name>
    <dbReference type="NCBI Taxonomy" id="867345"/>
    <lineage>
        <taxon>Bacteria</taxon>
        <taxon>Pseudomonadati</taxon>
        <taxon>Pseudomonadota</taxon>
        <taxon>Gammaproteobacteria</taxon>
        <taxon>Chromatiales</taxon>
        <taxon>Ectothiorhodospiraceae</taxon>
        <taxon>Ectothiorhodospira</taxon>
    </lineage>
</organism>
<dbReference type="Proteomes" id="UP000199496">
    <property type="component" value="Unassembled WGS sequence"/>
</dbReference>
<name>A0A1H8Z2J4_9GAMM</name>
<sequence>MKKMIVLLPVVMGVMFLNVACAQHYPAPAMAYQSHHFEDRVIRVSGYGAVRPSVHQTQAQLKLNAMRASRLDAYRNLAESVYGIDLQGSTTIRDMAARHDQIRSYVNAKVTGARVVDVILADDDIYETVLELTISRQFYSCVVQPHTCMVPVGAPVRSPAYVAPSVPVYQPAVVPTQCGAWGCVPVRHRAPRYHWQPACAAPHCPPGTRHYNAPYYYYHR</sequence>
<keyword evidence="4" id="KW-1185">Reference proteome</keyword>
<keyword evidence="1" id="KW-0732">Signal</keyword>
<dbReference type="EMBL" id="FOFO01000001">
    <property type="protein sequence ID" value="SEP58487.1"/>
    <property type="molecule type" value="Genomic_DNA"/>
</dbReference>
<gene>
    <name evidence="3" type="ORF">SAMN05421693_101145</name>
</gene>
<evidence type="ECO:0000313" key="3">
    <source>
        <dbReference type="EMBL" id="SEP58487.1"/>
    </source>
</evidence>